<keyword evidence="3 6" id="KW-0812">Transmembrane</keyword>
<gene>
    <name evidence="7" type="ORF">HMPREF3187_00033</name>
</gene>
<accession>A0A133Y4Z4</accession>
<dbReference type="STRING" id="87541.AWM71_04790"/>
<reference evidence="7 8" key="1">
    <citation type="submission" date="2016-01" db="EMBL/GenBank/DDBJ databases">
        <authorList>
            <person name="Oliw E.H."/>
        </authorList>
    </citation>
    <scope>NUCLEOTIDE SEQUENCE [LARGE SCALE GENOMIC DNA]</scope>
    <source>
        <strain evidence="7 8">KA00635</strain>
    </source>
</reference>
<comment type="caution">
    <text evidence="7">The sequence shown here is derived from an EMBL/GenBank/DDBJ whole genome shotgun (WGS) entry which is preliminary data.</text>
</comment>
<evidence type="ECO:0000256" key="4">
    <source>
        <dbReference type="ARBA" id="ARBA00022989"/>
    </source>
</evidence>
<dbReference type="Pfam" id="PF06081">
    <property type="entry name" value="ArAE_1"/>
    <property type="match status" value="1"/>
</dbReference>
<dbReference type="PANTHER" id="PTHR40064">
    <property type="entry name" value="MEMBRANE PROTEIN-RELATED"/>
    <property type="match status" value="1"/>
</dbReference>
<dbReference type="PATRIC" id="fig|87541.4.peg.33"/>
<evidence type="ECO:0000313" key="8">
    <source>
        <dbReference type="Proteomes" id="UP000070422"/>
    </source>
</evidence>
<evidence type="ECO:0008006" key="9">
    <source>
        <dbReference type="Google" id="ProtNLM"/>
    </source>
</evidence>
<dbReference type="InterPro" id="IPR052984">
    <property type="entry name" value="UPF0421"/>
</dbReference>
<evidence type="ECO:0000313" key="7">
    <source>
        <dbReference type="EMBL" id="KXB38281.1"/>
    </source>
</evidence>
<protein>
    <recommendedName>
        <fullName evidence="9">Aromatic acid exporter family protein</fullName>
    </recommendedName>
</protein>
<organism evidence="7 8">
    <name type="scientific">Aerococcus christensenii</name>
    <dbReference type="NCBI Taxonomy" id="87541"/>
    <lineage>
        <taxon>Bacteria</taxon>
        <taxon>Bacillati</taxon>
        <taxon>Bacillota</taxon>
        <taxon>Bacilli</taxon>
        <taxon>Lactobacillales</taxon>
        <taxon>Aerococcaceae</taxon>
        <taxon>Aerococcus</taxon>
    </lineage>
</organism>
<feature type="transmembrane region" description="Helical" evidence="6">
    <location>
        <begin position="33"/>
        <end position="61"/>
    </location>
</feature>
<keyword evidence="5 6" id="KW-0472">Membrane</keyword>
<evidence type="ECO:0000256" key="1">
    <source>
        <dbReference type="ARBA" id="ARBA00004651"/>
    </source>
</evidence>
<feature type="transmembrane region" description="Helical" evidence="6">
    <location>
        <begin position="73"/>
        <end position="92"/>
    </location>
</feature>
<proteinExistence type="predicted"/>
<feature type="transmembrane region" description="Helical" evidence="6">
    <location>
        <begin position="120"/>
        <end position="137"/>
    </location>
</feature>
<dbReference type="Proteomes" id="UP000070422">
    <property type="component" value="Unassembled WGS sequence"/>
</dbReference>
<dbReference type="EMBL" id="LSCQ01000007">
    <property type="protein sequence ID" value="KXB38281.1"/>
    <property type="molecule type" value="Genomic_DNA"/>
</dbReference>
<comment type="subcellular location">
    <subcellularLocation>
        <location evidence="1">Cell membrane</location>
        <topology evidence="1">Multi-pass membrane protein</topology>
    </subcellularLocation>
</comment>
<dbReference type="AlphaFoldDB" id="A0A133Y4Z4"/>
<sequence>MLAFTAFSLYDINKPTNEKEIFMKLGARTIKTGIGVILAMLISSLLPNIDVMQPTFVVILGLQQSVRKTWDTLFKRAIAAFSGGLTAVVMYYFFGNNAIVVGLTVIIFIAIMNALKLQEVISLAAITVVIIMLRQVSGIEELIFVSTFRVFENILGVAIAIAVNAFIMPPKYDNVLYQEITSTSSEILIRLRAILRKNGEYSSLTSDLEWTYKKINGINERFLLTKEEPIWLPDHVIARKRQLVVYRSFIQALKDITNLLYTIHTHTNVLFVLDDHLRASIRERIETLCAAHEQIFLKFDGRISPSEVNFFQPTKARRNELMDEILEEITIIQTDEPEAVRLQLEKSNALILLSGAMIEVENSLIHLNTLVRSYHTYHDEDRQHYALEDKLHSQS</sequence>
<keyword evidence="2" id="KW-1003">Cell membrane</keyword>
<keyword evidence="4 6" id="KW-1133">Transmembrane helix</keyword>
<dbReference type="PANTHER" id="PTHR40064:SF1">
    <property type="entry name" value="MEMBRANE PROTEIN"/>
    <property type="match status" value="1"/>
</dbReference>
<feature type="transmembrane region" description="Helical" evidence="6">
    <location>
        <begin position="98"/>
        <end position="115"/>
    </location>
</feature>
<evidence type="ECO:0000256" key="2">
    <source>
        <dbReference type="ARBA" id="ARBA00022475"/>
    </source>
</evidence>
<dbReference type="InterPro" id="IPR010343">
    <property type="entry name" value="ArAE_1"/>
</dbReference>
<dbReference type="GO" id="GO:0005886">
    <property type="term" value="C:plasma membrane"/>
    <property type="evidence" value="ECO:0007669"/>
    <property type="project" value="UniProtKB-SubCell"/>
</dbReference>
<evidence type="ECO:0000256" key="6">
    <source>
        <dbReference type="SAM" id="Phobius"/>
    </source>
</evidence>
<evidence type="ECO:0000256" key="3">
    <source>
        <dbReference type="ARBA" id="ARBA00022692"/>
    </source>
</evidence>
<evidence type="ECO:0000256" key="5">
    <source>
        <dbReference type="ARBA" id="ARBA00023136"/>
    </source>
</evidence>
<name>A0A133Y4Z4_9LACT</name>